<dbReference type="SUPFAM" id="SSF51430">
    <property type="entry name" value="NAD(P)-linked oxidoreductase"/>
    <property type="match status" value="1"/>
</dbReference>
<evidence type="ECO:0000313" key="6">
    <source>
        <dbReference type="Proteomes" id="UP001139089"/>
    </source>
</evidence>
<keyword evidence="6" id="KW-1185">Reference proteome</keyword>
<dbReference type="RefSeq" id="WP_231816011.1">
    <property type="nucleotide sequence ID" value="NZ_JAJOZR010000011.1"/>
</dbReference>
<sequence>MTTPLPSTTFPNAPSVPVLGQGTWHMGESHAARADEVSSLRMGLDLGLTLIDTAEMYADGGAERVVGEAVAGRRDDAFIVSKVLPSNAARERTLRACEDSLKRLGTDHIDLYLLHWRGGVPLSETLEAFERLQQDGKIRAWGVSNFDVDDMEEVEDLAPGRMATNQVLYNLSRRGIAFDLMPWCAERRVPIMAYSPLDEGRLLGNATLKRVAAAHGATVAQIALAFVLSTPDVIAIPKTGRPDRIRENLAALDIRLTDEDKAMLDAAFPPPTRKRPLEMI</sequence>
<dbReference type="InterPro" id="IPR020471">
    <property type="entry name" value="AKR"/>
</dbReference>
<evidence type="ECO:0000259" key="4">
    <source>
        <dbReference type="Pfam" id="PF00248"/>
    </source>
</evidence>
<name>A0A9X1T2D0_9HYPH</name>
<dbReference type="AlphaFoldDB" id="A0A9X1T2D0"/>
<reference evidence="5" key="1">
    <citation type="submission" date="2021-12" db="EMBL/GenBank/DDBJ databases">
        <authorList>
            <person name="Li Y."/>
        </authorList>
    </citation>
    <scope>NUCLEOTIDE SEQUENCE</scope>
    <source>
        <strain evidence="5">DKSPLA3</strain>
    </source>
</reference>
<dbReference type="PANTHER" id="PTHR43638">
    <property type="entry name" value="OXIDOREDUCTASE, ALDO/KETO REDUCTASE FAMILY PROTEIN"/>
    <property type="match status" value="1"/>
</dbReference>
<feature type="site" description="Lowers pKa of active site Tyr" evidence="3">
    <location>
        <position position="82"/>
    </location>
</feature>
<dbReference type="InterPro" id="IPR036812">
    <property type="entry name" value="NAD(P)_OxRdtase_dom_sf"/>
</dbReference>
<gene>
    <name evidence="5" type="ORF">LRX75_17415</name>
</gene>
<evidence type="ECO:0000256" key="2">
    <source>
        <dbReference type="PIRSR" id="PIRSR000097-2"/>
    </source>
</evidence>
<dbReference type="Pfam" id="PF00248">
    <property type="entry name" value="Aldo_ket_red"/>
    <property type="match status" value="1"/>
</dbReference>
<evidence type="ECO:0000256" key="1">
    <source>
        <dbReference type="PIRSR" id="PIRSR000097-1"/>
    </source>
</evidence>
<dbReference type="PIRSF" id="PIRSF000097">
    <property type="entry name" value="AKR"/>
    <property type="match status" value="1"/>
</dbReference>
<feature type="active site" description="Proton donor" evidence="1">
    <location>
        <position position="57"/>
    </location>
</feature>
<dbReference type="PANTHER" id="PTHR43638:SF3">
    <property type="entry name" value="ALDEHYDE REDUCTASE"/>
    <property type="match status" value="1"/>
</dbReference>
<dbReference type="EMBL" id="JAJOZR010000011">
    <property type="protein sequence ID" value="MCD7110815.1"/>
    <property type="molecule type" value="Genomic_DNA"/>
</dbReference>
<dbReference type="InterPro" id="IPR023210">
    <property type="entry name" value="NADP_OxRdtase_dom"/>
</dbReference>
<evidence type="ECO:0000256" key="3">
    <source>
        <dbReference type="PIRSR" id="PIRSR000097-3"/>
    </source>
</evidence>
<dbReference type="CDD" id="cd19138">
    <property type="entry name" value="AKR_YeaE"/>
    <property type="match status" value="1"/>
</dbReference>
<feature type="domain" description="NADP-dependent oxidoreductase" evidence="4">
    <location>
        <begin position="19"/>
        <end position="266"/>
    </location>
</feature>
<proteinExistence type="predicted"/>
<protein>
    <submittedName>
        <fullName evidence="5">Aldo/keto reductase</fullName>
    </submittedName>
</protein>
<dbReference type="PRINTS" id="PR00069">
    <property type="entry name" value="ALDKETRDTASE"/>
</dbReference>
<comment type="caution">
    <text evidence="5">The sequence shown here is derived from an EMBL/GenBank/DDBJ whole genome shotgun (WGS) entry which is preliminary data.</text>
</comment>
<feature type="binding site" evidence="2">
    <location>
        <position position="115"/>
    </location>
    <ligand>
        <name>substrate</name>
    </ligand>
</feature>
<dbReference type="GO" id="GO:0016491">
    <property type="term" value="F:oxidoreductase activity"/>
    <property type="evidence" value="ECO:0007669"/>
    <property type="project" value="InterPro"/>
</dbReference>
<organism evidence="5 6">
    <name type="scientific">Rhizobium quercicola</name>
    <dbReference type="NCBI Taxonomy" id="2901226"/>
    <lineage>
        <taxon>Bacteria</taxon>
        <taxon>Pseudomonadati</taxon>
        <taxon>Pseudomonadota</taxon>
        <taxon>Alphaproteobacteria</taxon>
        <taxon>Hyphomicrobiales</taxon>
        <taxon>Rhizobiaceae</taxon>
        <taxon>Rhizobium/Agrobacterium group</taxon>
        <taxon>Rhizobium</taxon>
    </lineage>
</organism>
<accession>A0A9X1T2D0</accession>
<evidence type="ECO:0000313" key="5">
    <source>
        <dbReference type="EMBL" id="MCD7110815.1"/>
    </source>
</evidence>
<dbReference type="Proteomes" id="UP001139089">
    <property type="component" value="Unassembled WGS sequence"/>
</dbReference>
<dbReference type="Gene3D" id="3.20.20.100">
    <property type="entry name" value="NADP-dependent oxidoreductase domain"/>
    <property type="match status" value="1"/>
</dbReference>